<dbReference type="EMBL" id="SMBZ01000071">
    <property type="protein sequence ID" value="TCV05658.1"/>
    <property type="molecule type" value="Genomic_DNA"/>
</dbReference>
<name>A0A4R3VIU9_9SPHI</name>
<dbReference type="Proteomes" id="UP000295197">
    <property type="component" value="Unassembled WGS sequence"/>
</dbReference>
<dbReference type="RefSeq" id="WP_132779180.1">
    <property type="nucleotide sequence ID" value="NZ_SMBZ01000071.1"/>
</dbReference>
<reference evidence="1 2" key="1">
    <citation type="submission" date="2019-03" db="EMBL/GenBank/DDBJ databases">
        <title>Genomic Encyclopedia of Type Strains, Phase IV (KMG-IV): sequencing the most valuable type-strain genomes for metagenomic binning, comparative biology and taxonomic classification.</title>
        <authorList>
            <person name="Goeker M."/>
        </authorList>
    </citation>
    <scope>NUCLEOTIDE SEQUENCE [LARGE SCALE GENOMIC DNA]</scope>
    <source>
        <strain evidence="1 2">DSM 22362</strain>
    </source>
</reference>
<evidence type="ECO:0000313" key="1">
    <source>
        <dbReference type="EMBL" id="TCV05658.1"/>
    </source>
</evidence>
<keyword evidence="2" id="KW-1185">Reference proteome</keyword>
<dbReference type="AlphaFoldDB" id="A0A4R3VIU9"/>
<proteinExistence type="predicted"/>
<organism evidence="1 2">
    <name type="scientific">Sphingobacterium alimentarium</name>
    <dbReference type="NCBI Taxonomy" id="797292"/>
    <lineage>
        <taxon>Bacteria</taxon>
        <taxon>Pseudomonadati</taxon>
        <taxon>Bacteroidota</taxon>
        <taxon>Sphingobacteriia</taxon>
        <taxon>Sphingobacteriales</taxon>
        <taxon>Sphingobacteriaceae</taxon>
        <taxon>Sphingobacterium</taxon>
    </lineage>
</organism>
<gene>
    <name evidence="1" type="ORF">EDC17_107112</name>
</gene>
<accession>A0A4R3VIU9</accession>
<sequence>MLTLGKYVELDSPEFEKSNVQALIESQVFELRRKLYNNLDGKISKLAKAKKDFYSSLIPEYLLYTNLGRGDLILFKSWIEENNKQNVSGTN</sequence>
<protein>
    <submittedName>
        <fullName evidence="1">Uncharacterized protein</fullName>
    </submittedName>
</protein>
<evidence type="ECO:0000313" key="2">
    <source>
        <dbReference type="Proteomes" id="UP000295197"/>
    </source>
</evidence>
<comment type="caution">
    <text evidence="1">The sequence shown here is derived from an EMBL/GenBank/DDBJ whole genome shotgun (WGS) entry which is preliminary data.</text>
</comment>